<reference evidence="2" key="1">
    <citation type="journal article" date="2018" name="Genes (Basel)">
        <title>Legume Cytosolic and Plastid Acetyl-Coenzyme-A Carboxylase Genes Differ by Evolutionary Patterns and Selection Pressure Schemes Acting before and after Whole-Genome Duplications.</title>
        <authorList>
            <person name="Szczepaniak A."/>
            <person name="Ksiazkiewicz M."/>
            <person name="Podkowinski J."/>
            <person name="Czyz K.B."/>
            <person name="Figlerowicz M."/>
            <person name="Naganowska B."/>
        </authorList>
    </citation>
    <scope>NUCLEOTIDE SEQUENCE</scope>
</reference>
<dbReference type="GO" id="GO:0003676">
    <property type="term" value="F:nucleic acid binding"/>
    <property type="evidence" value="ECO:0007669"/>
    <property type="project" value="InterPro"/>
</dbReference>
<organism evidence="2">
    <name type="scientific">Lupinus angustifolius</name>
    <name type="common">Narrow-leaved blue lupine</name>
    <dbReference type="NCBI Taxonomy" id="3871"/>
    <lineage>
        <taxon>Eukaryota</taxon>
        <taxon>Viridiplantae</taxon>
        <taxon>Streptophyta</taxon>
        <taxon>Embryophyta</taxon>
        <taxon>Tracheophyta</taxon>
        <taxon>Spermatophyta</taxon>
        <taxon>Magnoliopsida</taxon>
        <taxon>eudicotyledons</taxon>
        <taxon>Gunneridae</taxon>
        <taxon>Pentapetalae</taxon>
        <taxon>rosids</taxon>
        <taxon>fabids</taxon>
        <taxon>Fabales</taxon>
        <taxon>Fabaceae</taxon>
        <taxon>Papilionoideae</taxon>
        <taxon>50 kb inversion clade</taxon>
        <taxon>genistoids sensu lato</taxon>
        <taxon>core genistoids</taxon>
        <taxon>Genisteae</taxon>
        <taxon>Lupinus</taxon>
    </lineage>
</organism>
<proteinExistence type="predicted"/>
<dbReference type="Gene3D" id="3.30.420.10">
    <property type="entry name" value="Ribonuclease H-like superfamily/Ribonuclease H"/>
    <property type="match status" value="1"/>
</dbReference>
<accession>A0A3S5X5R9</accession>
<dbReference type="EMBL" id="MK045271">
    <property type="protein sequence ID" value="AYQ93019.1"/>
    <property type="molecule type" value="Genomic_DNA"/>
</dbReference>
<evidence type="ECO:0000313" key="2">
    <source>
        <dbReference type="EMBL" id="AYQ93019.1"/>
    </source>
</evidence>
<sequence length="774" mass="89295">MEMEPIVADILHSFPYELDRAIRWKYGGEAITSSEHALEVSNVAGVSRITRSGRVYGPLETEKNPITVYKGKKKVDGPTIPEIGKEGSSMDELRDGQDISNEQPNEFLKFIKQREYKVIDHLSGIVNNIVADNFISLSDQEIPCDGNVHINPLHISVTLFRLPINYSHMRTSAMIVKAFDCSKREVMGESELPIKNWPCTFQIPFQVMDINLTYNCLLGRPWIHAAGVVPSTLHQWIKFIINGQLLIIMGEEDMLEVSPELLRFVEHDGREIEPHDELIELVNRGTEDDKKVIKVCTLMHPSETNMLIKLLHEYKDHKLPLKGESLPVNQKLRRMKPNLSLRVKDEIPKWLTSGFIKVSKYPEGACGNLPKLIKRLRDYTLKLKPAKCSFQVQPGRVLNFIVSQKGIEVDPEKVKAITEMPPHRTKNEVRGFLGRLNYISRFISEMKNVKRLLKKIKQYLLKPPVLMLPVHGRPLIMYLTILDDSMGCVLTQHDKYGKKERAIYYLKHIFEKPMLTGKMTRWHVLFLEYDIVYVTQKAIKGSLLADYLANQPMEGHGSMHQEFSFEGIMPLSSIDPEEENKRMLVFDRASNVFGHEVGAILVFEDSTIVIHQVKGKWETRDSKLIPYRDHMQRLVEQFVHINFYHIRIEDNWLADTLSTLILRRLATSLFLNEEVLYKRNHDLVLLRRVEAKEVETILKDVHKGSFGTHANGHAMAKKILRACYYLRSKIITDNATNLNNKLMEAANKNINKIVQKMVVAYKDWNEMLPFALHR</sequence>
<name>A0A3S5X5R9_LUPAN</name>
<dbReference type="Gene3D" id="3.30.70.270">
    <property type="match status" value="2"/>
</dbReference>
<dbReference type="InterPro" id="IPR043128">
    <property type="entry name" value="Rev_trsase/Diguanyl_cyclase"/>
</dbReference>
<dbReference type="InterPro" id="IPR002156">
    <property type="entry name" value="RNaseH_domain"/>
</dbReference>
<dbReference type="SUPFAM" id="SSF56672">
    <property type="entry name" value="DNA/RNA polymerases"/>
    <property type="match status" value="1"/>
</dbReference>
<dbReference type="AlphaFoldDB" id="A0A3S5X5R9"/>
<evidence type="ECO:0000259" key="1">
    <source>
        <dbReference type="Pfam" id="PF13456"/>
    </source>
</evidence>
<dbReference type="PANTHER" id="PTHR48475">
    <property type="entry name" value="RIBONUCLEASE H"/>
    <property type="match status" value="1"/>
</dbReference>
<dbReference type="InterPro" id="IPR036397">
    <property type="entry name" value="RNaseH_sf"/>
</dbReference>
<dbReference type="GO" id="GO:0004523">
    <property type="term" value="F:RNA-DNA hybrid ribonuclease activity"/>
    <property type="evidence" value="ECO:0007669"/>
    <property type="project" value="InterPro"/>
</dbReference>
<feature type="domain" description="RNase H type-1" evidence="1">
    <location>
        <begin position="595"/>
        <end position="658"/>
    </location>
</feature>
<dbReference type="PANTHER" id="PTHR48475:SF1">
    <property type="entry name" value="RNASE H TYPE-1 DOMAIN-CONTAINING PROTEIN"/>
    <property type="match status" value="1"/>
</dbReference>
<dbReference type="InterPro" id="IPR043502">
    <property type="entry name" value="DNA/RNA_pol_sf"/>
</dbReference>
<protein>
    <recommendedName>
        <fullName evidence="1">RNase H type-1 domain-containing protein</fullName>
    </recommendedName>
</protein>
<dbReference type="Pfam" id="PF13456">
    <property type="entry name" value="RVT_3"/>
    <property type="match status" value="1"/>
</dbReference>